<gene>
    <name evidence="3" type="ORF">GALMADRAFT_142965</name>
</gene>
<feature type="region of interest" description="Disordered" evidence="2">
    <location>
        <begin position="425"/>
        <end position="447"/>
    </location>
</feature>
<organism evidence="3 4">
    <name type="scientific">Galerina marginata (strain CBS 339.88)</name>
    <dbReference type="NCBI Taxonomy" id="685588"/>
    <lineage>
        <taxon>Eukaryota</taxon>
        <taxon>Fungi</taxon>
        <taxon>Dikarya</taxon>
        <taxon>Basidiomycota</taxon>
        <taxon>Agaricomycotina</taxon>
        <taxon>Agaricomycetes</taxon>
        <taxon>Agaricomycetidae</taxon>
        <taxon>Agaricales</taxon>
        <taxon>Agaricineae</taxon>
        <taxon>Strophariaceae</taxon>
        <taxon>Galerina</taxon>
    </lineage>
</organism>
<dbReference type="InterPro" id="IPR008928">
    <property type="entry name" value="6-hairpin_glycosidase_sf"/>
</dbReference>
<dbReference type="PANTHER" id="PTHR41814">
    <property type="entry name" value="EXPRESSED PROTEIN"/>
    <property type="match status" value="1"/>
</dbReference>
<evidence type="ECO:0000256" key="1">
    <source>
        <dbReference type="ARBA" id="ARBA00022801"/>
    </source>
</evidence>
<dbReference type="PANTHER" id="PTHR41814:SF1">
    <property type="entry name" value="CELLULASE"/>
    <property type="match status" value="1"/>
</dbReference>
<dbReference type="EMBL" id="KL142388">
    <property type="protein sequence ID" value="KDR72670.1"/>
    <property type="molecule type" value="Genomic_DNA"/>
</dbReference>
<reference evidence="4" key="1">
    <citation type="journal article" date="2014" name="Proc. Natl. Acad. Sci. U.S.A.">
        <title>Extensive sampling of basidiomycete genomes demonstrates inadequacy of the white-rot/brown-rot paradigm for wood decay fungi.</title>
        <authorList>
            <person name="Riley R."/>
            <person name="Salamov A.A."/>
            <person name="Brown D.W."/>
            <person name="Nagy L.G."/>
            <person name="Floudas D."/>
            <person name="Held B.W."/>
            <person name="Levasseur A."/>
            <person name="Lombard V."/>
            <person name="Morin E."/>
            <person name="Otillar R."/>
            <person name="Lindquist E.A."/>
            <person name="Sun H."/>
            <person name="LaButti K.M."/>
            <person name="Schmutz J."/>
            <person name="Jabbour D."/>
            <person name="Luo H."/>
            <person name="Baker S.E."/>
            <person name="Pisabarro A.G."/>
            <person name="Walton J.D."/>
            <person name="Blanchette R.A."/>
            <person name="Henrissat B."/>
            <person name="Martin F."/>
            <person name="Cullen D."/>
            <person name="Hibbett D.S."/>
            <person name="Grigoriev I.V."/>
        </authorList>
    </citation>
    <scope>NUCLEOTIDE SEQUENCE [LARGE SCALE GENOMIC DNA]</scope>
    <source>
        <strain evidence="4">CBS 339.88</strain>
    </source>
</reference>
<dbReference type="SUPFAM" id="SSF48208">
    <property type="entry name" value="Six-hairpin glycosidases"/>
    <property type="match status" value="1"/>
</dbReference>
<dbReference type="AlphaFoldDB" id="A0A067SNZ3"/>
<keyword evidence="4" id="KW-1185">Reference proteome</keyword>
<name>A0A067SNZ3_GALM3</name>
<sequence length="447" mass="47430">MVNIDDSILPAINLISAALANFNAFPFTPGFDIKKVAQQAQALPSHSWEFGTAAEALLELYNPQLSVFGAKPFPVPTVDPNTIRALDYAASKVDWGTGYAALSAGNGAAGDPASLGVSAVMIGKTNSTFAWAADQTASGLTQDVPRFWNGAISHRADVPELWADFMYMAPPFLAYYAADKGDNQLLQDTVQQCALYRQILKANTTDPTNGIWMHIIGPENQDTGYWSTGNAWAAAGMTRVLATVTKATTISNEGWRQQAITQLTGYIKEILDGALKASQDGGLLRNYLNDVSGDGMGFGEISGSSLLAATVYRMAVLQPTVFTSKYIIWADKLRAALAGNDANGNPHITSTGVVTPAVNPMSWKDTNPFTTGSPEGQSFVVLMYAGWRDCVKAGRCSSSSSPGGSGGVVDIEAVDAVISKREAKAKPLSTHGGLRRHLSSLVHGRSS</sequence>
<proteinExistence type="predicted"/>
<dbReference type="Proteomes" id="UP000027222">
    <property type="component" value="Unassembled WGS sequence"/>
</dbReference>
<dbReference type="Pfam" id="PF07470">
    <property type="entry name" value="Glyco_hydro_88"/>
    <property type="match status" value="1"/>
</dbReference>
<dbReference type="GO" id="GO:0016787">
    <property type="term" value="F:hydrolase activity"/>
    <property type="evidence" value="ECO:0007669"/>
    <property type="project" value="UniProtKB-KW"/>
</dbReference>
<protein>
    <recommendedName>
        <fullName evidence="5">Six-hairpin glycosidase</fullName>
    </recommendedName>
</protein>
<evidence type="ECO:0000313" key="3">
    <source>
        <dbReference type="EMBL" id="KDR72670.1"/>
    </source>
</evidence>
<dbReference type="HOGENOM" id="CLU_037534_2_0_1"/>
<dbReference type="InterPro" id="IPR010905">
    <property type="entry name" value="Glyco_hydro_88"/>
</dbReference>
<dbReference type="InterPro" id="IPR012341">
    <property type="entry name" value="6hp_glycosidase-like_sf"/>
</dbReference>
<dbReference type="OrthoDB" id="4138492at2759"/>
<evidence type="ECO:0000313" key="4">
    <source>
        <dbReference type="Proteomes" id="UP000027222"/>
    </source>
</evidence>
<evidence type="ECO:0000256" key="2">
    <source>
        <dbReference type="SAM" id="MobiDB-lite"/>
    </source>
</evidence>
<accession>A0A067SNZ3</accession>
<keyword evidence="1" id="KW-0378">Hydrolase</keyword>
<evidence type="ECO:0008006" key="5">
    <source>
        <dbReference type="Google" id="ProtNLM"/>
    </source>
</evidence>
<dbReference type="GO" id="GO:0005975">
    <property type="term" value="P:carbohydrate metabolic process"/>
    <property type="evidence" value="ECO:0007669"/>
    <property type="project" value="InterPro"/>
</dbReference>
<dbReference type="STRING" id="685588.A0A067SNZ3"/>
<dbReference type="Gene3D" id="1.50.10.10">
    <property type="match status" value="1"/>
</dbReference>